<reference evidence="1" key="1">
    <citation type="submission" date="2013-07" db="EMBL/GenBank/DDBJ databases">
        <title>The genome of an arbuscular mycorrhizal fungus provides insights into the evolution of the oldest plant symbiosis.</title>
        <authorList>
            <consortium name="DOE Joint Genome Institute"/>
            <person name="Tisserant E."/>
            <person name="Malbreil M."/>
            <person name="Kuo A."/>
            <person name="Kohler A."/>
            <person name="Symeonidi A."/>
            <person name="Balestrini R."/>
            <person name="Charron P."/>
            <person name="Duensing N."/>
            <person name="Frei-dit-Frey N."/>
            <person name="Gianinazzi-Pearson V."/>
            <person name="Gilbert B."/>
            <person name="Handa Y."/>
            <person name="Hijri M."/>
            <person name="Kaul R."/>
            <person name="Kawaguchi M."/>
            <person name="Krajinski F."/>
            <person name="Lammers P."/>
            <person name="Lapierre D."/>
            <person name="Masclaux F.G."/>
            <person name="Murat C."/>
            <person name="Morin E."/>
            <person name="Ndikumana S."/>
            <person name="Pagni M."/>
            <person name="Petitpierre D."/>
            <person name="Requena N."/>
            <person name="Rosikiewicz P."/>
            <person name="Riley R."/>
            <person name="Saito K."/>
            <person name="San Clemente H."/>
            <person name="Shapiro H."/>
            <person name="van Tuinen D."/>
            <person name="Becard G."/>
            <person name="Bonfante P."/>
            <person name="Paszkowski U."/>
            <person name="Shachar-Hill Y."/>
            <person name="Young J.P."/>
            <person name="Sanders I.R."/>
            <person name="Henrissat B."/>
            <person name="Rensing S.A."/>
            <person name="Grigoriev I.V."/>
            <person name="Corradi N."/>
            <person name="Roux C."/>
            <person name="Martin F."/>
        </authorList>
    </citation>
    <scope>NUCLEOTIDE SEQUENCE</scope>
    <source>
        <strain evidence="1">DAOM 197198</strain>
    </source>
</reference>
<name>U9SYX7_RHIID</name>
<dbReference type="HOGENOM" id="CLU_3107626_0_0_1"/>
<dbReference type="AlphaFoldDB" id="U9SYX7"/>
<proteinExistence type="predicted"/>
<accession>U9SYX7</accession>
<protein>
    <submittedName>
        <fullName evidence="1">Uncharacterized protein</fullName>
    </submittedName>
</protein>
<organism evidence="1">
    <name type="scientific">Rhizophagus irregularis (strain DAOM 181602 / DAOM 197198 / MUCL 43194)</name>
    <name type="common">Arbuscular mycorrhizal fungus</name>
    <name type="synonym">Glomus intraradices</name>
    <dbReference type="NCBI Taxonomy" id="747089"/>
    <lineage>
        <taxon>Eukaryota</taxon>
        <taxon>Fungi</taxon>
        <taxon>Fungi incertae sedis</taxon>
        <taxon>Mucoromycota</taxon>
        <taxon>Glomeromycotina</taxon>
        <taxon>Glomeromycetes</taxon>
        <taxon>Glomerales</taxon>
        <taxon>Glomeraceae</taxon>
        <taxon>Rhizophagus</taxon>
    </lineage>
</organism>
<evidence type="ECO:0000313" key="1">
    <source>
        <dbReference type="EMBL" id="ERZ99262.1"/>
    </source>
</evidence>
<dbReference type="EMBL" id="KI298115">
    <property type="protein sequence ID" value="ERZ99262.1"/>
    <property type="molecule type" value="Genomic_DNA"/>
</dbReference>
<sequence length="51" mass="5701">MNIEHATLEDLKTNDGAVLNFMNDGARYSPRNDVAFRDMLQSLVTLSLLCS</sequence>
<gene>
    <name evidence="1" type="ORF">GLOINDRAFT_339187</name>
</gene>